<evidence type="ECO:0000259" key="3">
    <source>
        <dbReference type="PROSITE" id="PS50011"/>
    </source>
</evidence>
<dbReference type="Pfam" id="PF00069">
    <property type="entry name" value="Pkinase"/>
    <property type="match status" value="1"/>
</dbReference>
<dbReference type="Gene3D" id="1.10.510.10">
    <property type="entry name" value="Transferase(Phosphotransferase) domain 1"/>
    <property type="match status" value="1"/>
</dbReference>
<evidence type="ECO:0000256" key="2">
    <source>
        <dbReference type="SAM" id="MobiDB-lite"/>
    </source>
</evidence>
<dbReference type="InterPro" id="IPR051177">
    <property type="entry name" value="CIK-Related_Protein"/>
</dbReference>
<dbReference type="SMART" id="SM00220">
    <property type="entry name" value="S_TKc"/>
    <property type="match status" value="1"/>
</dbReference>
<feature type="compositionally biased region" description="Basic and acidic residues" evidence="2">
    <location>
        <begin position="472"/>
        <end position="511"/>
    </location>
</feature>
<dbReference type="Gene3D" id="1.25.10.10">
    <property type="entry name" value="Leucine-rich Repeat Variant"/>
    <property type="match status" value="1"/>
</dbReference>
<feature type="domain" description="Protein kinase" evidence="3">
    <location>
        <begin position="1"/>
        <end position="278"/>
    </location>
</feature>
<feature type="region of interest" description="Disordered" evidence="2">
    <location>
        <begin position="602"/>
        <end position="622"/>
    </location>
</feature>
<dbReference type="InterPro" id="IPR011989">
    <property type="entry name" value="ARM-like"/>
</dbReference>
<protein>
    <recommendedName>
        <fullName evidence="3">Protein kinase domain-containing protein</fullName>
    </recommendedName>
</protein>
<feature type="compositionally biased region" description="Low complexity" evidence="2">
    <location>
        <begin position="776"/>
        <end position="795"/>
    </location>
</feature>
<proteinExistence type="inferred from homology"/>
<dbReference type="PANTHER" id="PTHR12984">
    <property type="entry name" value="SCY1-RELATED S/T PROTEIN KINASE-LIKE"/>
    <property type="match status" value="1"/>
</dbReference>
<gene>
    <name evidence="4" type="primary">ORF148447</name>
</gene>
<dbReference type="Gene3D" id="3.30.200.20">
    <property type="entry name" value="Phosphorylase Kinase, domain 1"/>
    <property type="match status" value="1"/>
</dbReference>
<comment type="similarity">
    <text evidence="1">Belongs to the protein kinase superfamily.</text>
</comment>
<dbReference type="GO" id="GO:0004672">
    <property type="term" value="F:protein kinase activity"/>
    <property type="evidence" value="ECO:0007669"/>
    <property type="project" value="InterPro"/>
</dbReference>
<evidence type="ECO:0000256" key="1">
    <source>
        <dbReference type="ARBA" id="ARBA00038349"/>
    </source>
</evidence>
<dbReference type="InterPro" id="IPR016024">
    <property type="entry name" value="ARM-type_fold"/>
</dbReference>
<feature type="region of interest" description="Disordered" evidence="2">
    <location>
        <begin position="461"/>
        <end position="556"/>
    </location>
</feature>
<dbReference type="PROSITE" id="PS50011">
    <property type="entry name" value="PROTEIN_KINASE_DOM"/>
    <property type="match status" value="1"/>
</dbReference>
<dbReference type="PANTHER" id="PTHR12984:SF15">
    <property type="entry name" value="PROTEIN-ASSOCIATING WITH THE CARBOXYL-TERMINAL DOMAIN OF EZRIN"/>
    <property type="match status" value="1"/>
</dbReference>
<sequence length="838" mass="94184">MGAETSVLEGCEWGPHVDCPPKFPWEMSPITKPDGTSATVFETKNADTKDEEFLRKSAYTLRGLRHPNIIRFIGCGQSSDGFWLATESVLPLFTFISDMSSQELCVGFFDLLQAIDFLHSKLGMCHNNVCLPSIFVSTDGSWKLSGLEFACRFTEATQDFLERYRAFRHENSLAPEEKASMVRTDGYRGQARDVFAFGALVDMVLDLVKEKDDCANMLEQQLSVCLNPDPECRPHVSSLLNLTVFRSDVIEILKFLRHVTAKTDTEKKEFFSHLMPRLRHLPEMTIARRLVVPLLARFVLLDEWAVAHVLPHLLSPKGSSCRKSSSFVQGLLPEHLFRQYVINHIYNIFHVYDCHVRLVLLEHFSNYVNMFTRQQLEDDIFLQILLGVRDTDDRLVAASLRALSDLVPVLGGDFVVGGVRKPFFFHGMPKVASQNLTNMSVPHNMMTILADHKPLLKDLAASSNKTSAMERTATEREKKLREREERREEARLKREERKYQLKERPTVKRQDSSGQEDSQGQVLDLIIEQVGSVDNDGEKGALTPTTDKNSHDGQDVSTSIVKDTLDNENPEWSDWEDTDQQIIDEIELELQAMHSLVDMETKLQTSPSPYRSHSPPSPPPVKVDWSENDVERTEGVHSIKVGDSLHLEAKHGHANTMNKVEHIMTSVVESWGTDLEVSNKTKSEKSQNSRSSSSNNESLKLNVSAKNQSKKASDTRIMDDLGAGFDIKSINIVRRSTPPELDFFAGMTPSIIESKSRDLTSLLAASSQSIESTSTNVPVLSSTSSNVPVLSSTPSITSDEDQTRINHDLFAVSAVSDEEVKGWIEDDEINWDIEASTT</sequence>
<dbReference type="EMBL" id="HACG01038620">
    <property type="protein sequence ID" value="CEK85485.1"/>
    <property type="molecule type" value="Transcribed_RNA"/>
</dbReference>
<feature type="region of interest" description="Disordered" evidence="2">
    <location>
        <begin position="677"/>
        <end position="715"/>
    </location>
</feature>
<accession>A0A0B7B076</accession>
<dbReference type="InterPro" id="IPR000719">
    <property type="entry name" value="Prot_kinase_dom"/>
</dbReference>
<feature type="region of interest" description="Disordered" evidence="2">
    <location>
        <begin position="776"/>
        <end position="800"/>
    </location>
</feature>
<dbReference type="SUPFAM" id="SSF48371">
    <property type="entry name" value="ARM repeat"/>
    <property type="match status" value="1"/>
</dbReference>
<dbReference type="AlphaFoldDB" id="A0A0B7B076"/>
<feature type="compositionally biased region" description="Low complexity" evidence="2">
    <location>
        <begin position="688"/>
        <end position="704"/>
    </location>
</feature>
<dbReference type="InterPro" id="IPR011009">
    <property type="entry name" value="Kinase-like_dom_sf"/>
</dbReference>
<dbReference type="GO" id="GO:0005524">
    <property type="term" value="F:ATP binding"/>
    <property type="evidence" value="ECO:0007669"/>
    <property type="project" value="InterPro"/>
</dbReference>
<name>A0A0B7B076_9EUPU</name>
<feature type="compositionally biased region" description="Basic and acidic residues" evidence="2">
    <location>
        <begin position="677"/>
        <end position="687"/>
    </location>
</feature>
<dbReference type="SUPFAM" id="SSF56112">
    <property type="entry name" value="Protein kinase-like (PK-like)"/>
    <property type="match status" value="1"/>
</dbReference>
<organism evidence="4">
    <name type="scientific">Arion vulgaris</name>
    <dbReference type="NCBI Taxonomy" id="1028688"/>
    <lineage>
        <taxon>Eukaryota</taxon>
        <taxon>Metazoa</taxon>
        <taxon>Spiralia</taxon>
        <taxon>Lophotrochozoa</taxon>
        <taxon>Mollusca</taxon>
        <taxon>Gastropoda</taxon>
        <taxon>Heterobranchia</taxon>
        <taxon>Euthyneura</taxon>
        <taxon>Panpulmonata</taxon>
        <taxon>Eupulmonata</taxon>
        <taxon>Stylommatophora</taxon>
        <taxon>Helicina</taxon>
        <taxon>Arionoidea</taxon>
        <taxon>Arionidae</taxon>
        <taxon>Arion</taxon>
    </lineage>
</organism>
<reference evidence="4" key="1">
    <citation type="submission" date="2014-12" db="EMBL/GenBank/DDBJ databases">
        <title>Insight into the proteome of Arion vulgaris.</title>
        <authorList>
            <person name="Aradska J."/>
            <person name="Bulat T."/>
            <person name="Smidak R."/>
            <person name="Sarate P."/>
            <person name="Gangsoo J."/>
            <person name="Sialana F."/>
            <person name="Bilban M."/>
            <person name="Lubec G."/>
        </authorList>
    </citation>
    <scope>NUCLEOTIDE SEQUENCE</scope>
    <source>
        <tissue evidence="4">Skin</tissue>
    </source>
</reference>
<evidence type="ECO:0000313" key="4">
    <source>
        <dbReference type="EMBL" id="CEK85485.1"/>
    </source>
</evidence>
<feature type="compositionally biased region" description="Low complexity" evidence="2">
    <location>
        <begin position="512"/>
        <end position="521"/>
    </location>
</feature>